<evidence type="ECO:0000256" key="3">
    <source>
        <dbReference type="SAM" id="SignalP"/>
    </source>
</evidence>
<dbReference type="OrthoDB" id="408631at2759"/>
<dbReference type="Pfam" id="PF07859">
    <property type="entry name" value="Abhydrolase_3"/>
    <property type="match status" value="1"/>
</dbReference>
<keyword evidence="3" id="KW-0732">Signal</keyword>
<feature type="signal peptide" evidence="3">
    <location>
        <begin position="1"/>
        <end position="16"/>
    </location>
</feature>
<dbReference type="SUPFAM" id="SSF53474">
    <property type="entry name" value="alpha/beta-Hydrolases"/>
    <property type="match status" value="1"/>
</dbReference>
<evidence type="ECO:0000256" key="1">
    <source>
        <dbReference type="ARBA" id="ARBA00022801"/>
    </source>
</evidence>
<dbReference type="Proteomes" id="UP000799753">
    <property type="component" value="Unassembled WGS sequence"/>
</dbReference>
<dbReference type="InterPro" id="IPR050300">
    <property type="entry name" value="GDXG_lipolytic_enzyme"/>
</dbReference>
<keyword evidence="6" id="KW-1185">Reference proteome</keyword>
<feature type="chain" id="PRO_5025545697" evidence="3">
    <location>
        <begin position="17"/>
        <end position="316"/>
    </location>
</feature>
<accession>A0A6A6S830</accession>
<reference evidence="5" key="1">
    <citation type="journal article" date="2020" name="Stud. Mycol.">
        <title>101 Dothideomycetes genomes: a test case for predicting lifestyles and emergence of pathogens.</title>
        <authorList>
            <person name="Haridas S."/>
            <person name="Albert R."/>
            <person name="Binder M."/>
            <person name="Bloem J."/>
            <person name="Labutti K."/>
            <person name="Salamov A."/>
            <person name="Andreopoulos B."/>
            <person name="Baker S."/>
            <person name="Barry K."/>
            <person name="Bills G."/>
            <person name="Bluhm B."/>
            <person name="Cannon C."/>
            <person name="Castanera R."/>
            <person name="Culley D."/>
            <person name="Daum C."/>
            <person name="Ezra D."/>
            <person name="Gonzalez J."/>
            <person name="Henrissat B."/>
            <person name="Kuo A."/>
            <person name="Liang C."/>
            <person name="Lipzen A."/>
            <person name="Lutzoni F."/>
            <person name="Magnuson J."/>
            <person name="Mondo S."/>
            <person name="Nolan M."/>
            <person name="Ohm R."/>
            <person name="Pangilinan J."/>
            <person name="Park H.-J."/>
            <person name="Ramirez L."/>
            <person name="Alfaro M."/>
            <person name="Sun H."/>
            <person name="Tritt A."/>
            <person name="Yoshinaga Y."/>
            <person name="Zwiers L.-H."/>
            <person name="Turgeon B."/>
            <person name="Goodwin S."/>
            <person name="Spatafora J."/>
            <person name="Crous P."/>
            <person name="Grigoriev I."/>
        </authorList>
    </citation>
    <scope>NUCLEOTIDE SEQUENCE</scope>
    <source>
        <strain evidence="5">CBS 473.64</strain>
    </source>
</reference>
<dbReference type="GO" id="GO:0016787">
    <property type="term" value="F:hydrolase activity"/>
    <property type="evidence" value="ECO:0007669"/>
    <property type="project" value="UniProtKB-KW"/>
</dbReference>
<name>A0A6A6S830_9PLEO</name>
<organism evidence="5 6">
    <name type="scientific">Massarina eburnea CBS 473.64</name>
    <dbReference type="NCBI Taxonomy" id="1395130"/>
    <lineage>
        <taxon>Eukaryota</taxon>
        <taxon>Fungi</taxon>
        <taxon>Dikarya</taxon>
        <taxon>Ascomycota</taxon>
        <taxon>Pezizomycotina</taxon>
        <taxon>Dothideomycetes</taxon>
        <taxon>Pleosporomycetidae</taxon>
        <taxon>Pleosporales</taxon>
        <taxon>Massarineae</taxon>
        <taxon>Massarinaceae</taxon>
        <taxon>Massarina</taxon>
    </lineage>
</organism>
<proteinExistence type="predicted"/>
<evidence type="ECO:0000313" key="6">
    <source>
        <dbReference type="Proteomes" id="UP000799753"/>
    </source>
</evidence>
<dbReference type="PANTHER" id="PTHR48081">
    <property type="entry name" value="AB HYDROLASE SUPERFAMILY PROTEIN C4A8.06C"/>
    <property type="match status" value="1"/>
</dbReference>
<dbReference type="EMBL" id="MU006780">
    <property type="protein sequence ID" value="KAF2642893.1"/>
    <property type="molecule type" value="Genomic_DNA"/>
</dbReference>
<feature type="region of interest" description="Disordered" evidence="2">
    <location>
        <begin position="218"/>
        <end position="238"/>
    </location>
</feature>
<dbReference type="AlphaFoldDB" id="A0A6A6S830"/>
<dbReference type="Gene3D" id="3.40.50.1820">
    <property type="entry name" value="alpha/beta hydrolase"/>
    <property type="match status" value="1"/>
</dbReference>
<keyword evidence="1 5" id="KW-0378">Hydrolase</keyword>
<dbReference type="InterPro" id="IPR029058">
    <property type="entry name" value="AB_hydrolase_fold"/>
</dbReference>
<evidence type="ECO:0000259" key="4">
    <source>
        <dbReference type="Pfam" id="PF07859"/>
    </source>
</evidence>
<gene>
    <name evidence="5" type="ORF">P280DRAFT_467028</name>
</gene>
<protein>
    <submittedName>
        <fullName evidence="5">Alpha/beta-hydrolase</fullName>
    </submittedName>
</protein>
<evidence type="ECO:0000256" key="2">
    <source>
        <dbReference type="SAM" id="MobiDB-lite"/>
    </source>
</evidence>
<sequence length="316" mass="34713">MRQLGFFSYLRLKIFATLFRVLLRFTGPARLRRDNLLTQGIQVDRKRIQIPSRDGNRFIDADVYSPAGRTAKKSPVLVNWHGSGFIFPMLGSDSLYSTRIVRDTGITVIDADYRKGPETSFPGAVEDVEDVLQWVAAQPDTFDIARVGVSGFSAGGNLALVAASSLREATKGFAPSFEIPIVIAHYPVTDLSIAPEAKAIPNSPHSLPPFMQHLFNDSYVPDPSTRSDPRASPSKAQPHTFPASVVILTCEHDNLKPEASALADALDDGKRKVVNHTFAGVGHGFDKGCKSETNEWEKREEAYKMATRALREAMGL</sequence>
<dbReference type="InterPro" id="IPR013094">
    <property type="entry name" value="AB_hydrolase_3"/>
</dbReference>
<feature type="domain" description="Alpha/beta hydrolase fold-3" evidence="4">
    <location>
        <begin position="77"/>
        <end position="285"/>
    </location>
</feature>
<evidence type="ECO:0000313" key="5">
    <source>
        <dbReference type="EMBL" id="KAF2642893.1"/>
    </source>
</evidence>